<dbReference type="InterPro" id="IPR053143">
    <property type="entry name" value="Arylsulfate_ST"/>
</dbReference>
<protein>
    <recommendedName>
        <fullName evidence="5">ASST-domain-containing protein</fullName>
    </recommendedName>
</protein>
<gene>
    <name evidence="3" type="ORF">PMZ80_007794</name>
</gene>
<sequence length="671" mass="75664">MEVCFLLVLLLDLLTFSLADIPPFHNNRAYQEGELGPYPRQTFFSDLEILAPVANVIVEEQYGSSSASYVTWAAHAENITTVPQLLDAKTLSVVYQGPHYNEDTFGFTVQTCNSTDYLVWWAGDNIDGRAAGNIYILNSTYHMVWNVSSVDLEYIDAHDVYLTDDCHVVFTAYQSRPFDLQEYGSDDFPLTENSWLMDSYFQEIDLATNELVFQWRATDHIDLHDSYWLAEIESQGNESWHGWDFFHINSVQKDFSGNFLISARHTSALYYIDGVTGNIIWTLGGPRNEFIDLDGGRALDFSWQHDARWIDGSLTAISLFDDRSCGYFQPEDPVSRGIIISLDYDNMTAWLAREYRAPDYITAVRKGGMHYLDNGNVVLGYGSEPGFTEFAPNGTILWDVRLGPVMKDIDRETADNYRAYKLDWVGEPYWSPNIAPGPSYNGTPLSLFNADYEDLYADLANDTVYFSWNGATRLAKWLVLAAHEPTKVISTKSVLRAMDKTGFEDGAFIGDAGPYVCAIALDKHDRILGVTPLLNVETGTSTAIEDTAGSLLHQYTTFKKEWRRSLKNDRTVIKAIGLVAVSLIIALAIFAWCRCNEFGRLLSRVLNRRGYQAVSPADEVEKQIRPRRRDFSASSAVDPATALMAHELTSNEQDVEQEIGERRTHVARGSL</sequence>
<dbReference type="RefSeq" id="XP_064728464.1">
    <property type="nucleotide sequence ID" value="XM_064876200.1"/>
</dbReference>
<proteinExistence type="predicted"/>
<accession>A0ABR0RJT1</accession>
<organism evidence="3 4">
    <name type="scientific">Knufia obscura</name>
    <dbReference type="NCBI Taxonomy" id="1635080"/>
    <lineage>
        <taxon>Eukaryota</taxon>
        <taxon>Fungi</taxon>
        <taxon>Dikarya</taxon>
        <taxon>Ascomycota</taxon>
        <taxon>Pezizomycotina</taxon>
        <taxon>Eurotiomycetes</taxon>
        <taxon>Chaetothyriomycetidae</taxon>
        <taxon>Chaetothyriales</taxon>
        <taxon>Trichomeriaceae</taxon>
        <taxon>Knufia</taxon>
    </lineage>
</organism>
<feature type="chain" id="PRO_5046503101" description="ASST-domain-containing protein" evidence="2">
    <location>
        <begin position="20"/>
        <end position="671"/>
    </location>
</feature>
<dbReference type="PANTHER" id="PTHR35340">
    <property type="entry name" value="PQQ ENZYME REPEAT PROTEIN-RELATED"/>
    <property type="match status" value="1"/>
</dbReference>
<dbReference type="GeneID" id="90001243"/>
<keyword evidence="1" id="KW-0812">Transmembrane</keyword>
<feature type="signal peptide" evidence="2">
    <location>
        <begin position="1"/>
        <end position="19"/>
    </location>
</feature>
<evidence type="ECO:0000256" key="1">
    <source>
        <dbReference type="SAM" id="Phobius"/>
    </source>
</evidence>
<evidence type="ECO:0000313" key="4">
    <source>
        <dbReference type="Proteomes" id="UP001334248"/>
    </source>
</evidence>
<dbReference type="InterPro" id="IPR039535">
    <property type="entry name" value="ASST-like"/>
</dbReference>
<dbReference type="Pfam" id="PF14269">
    <property type="entry name" value="Arylsulfotran_2"/>
    <property type="match status" value="1"/>
</dbReference>
<evidence type="ECO:0000313" key="3">
    <source>
        <dbReference type="EMBL" id="KAK5940374.1"/>
    </source>
</evidence>
<keyword evidence="1" id="KW-1133">Transmembrane helix</keyword>
<dbReference type="Proteomes" id="UP001334248">
    <property type="component" value="Unassembled WGS sequence"/>
</dbReference>
<name>A0ABR0RJT1_9EURO</name>
<keyword evidence="4" id="KW-1185">Reference proteome</keyword>
<keyword evidence="2" id="KW-0732">Signal</keyword>
<comment type="caution">
    <text evidence="3">The sequence shown here is derived from an EMBL/GenBank/DDBJ whole genome shotgun (WGS) entry which is preliminary data.</text>
</comment>
<evidence type="ECO:0000256" key="2">
    <source>
        <dbReference type="SAM" id="SignalP"/>
    </source>
</evidence>
<evidence type="ECO:0008006" key="5">
    <source>
        <dbReference type="Google" id="ProtNLM"/>
    </source>
</evidence>
<dbReference type="EMBL" id="JAVHJV010000009">
    <property type="protein sequence ID" value="KAK5940374.1"/>
    <property type="molecule type" value="Genomic_DNA"/>
</dbReference>
<dbReference type="PANTHER" id="PTHR35340:SF5">
    <property type="entry name" value="ASST-DOMAIN-CONTAINING PROTEIN"/>
    <property type="match status" value="1"/>
</dbReference>
<feature type="transmembrane region" description="Helical" evidence="1">
    <location>
        <begin position="572"/>
        <end position="593"/>
    </location>
</feature>
<keyword evidence="1" id="KW-0472">Membrane</keyword>
<reference evidence="3 4" key="1">
    <citation type="journal article" date="2023" name="Res Sq">
        <title>Genomic and morphological characterization of Knufia obscura isolated from the Mars 2020 spacecraft assembly facility.</title>
        <authorList>
            <person name="Chander A.M."/>
            <person name="Teixeira M.M."/>
            <person name="Singh N.K."/>
            <person name="Williams M.P."/>
            <person name="Parker C.W."/>
            <person name="Leo P."/>
            <person name="Stajich J.E."/>
            <person name="Torok T."/>
            <person name="Tighe S."/>
            <person name="Mason C.E."/>
            <person name="Venkateswaran K."/>
        </authorList>
    </citation>
    <scope>NUCLEOTIDE SEQUENCE [LARGE SCALE GENOMIC DNA]</scope>
    <source>
        <strain evidence="3 4">CCFEE 5817</strain>
    </source>
</reference>